<gene>
    <name evidence="5" type="ORF">DW322_07655</name>
</gene>
<dbReference type="Pfam" id="PF14011">
    <property type="entry name" value="ESX-1_EspG"/>
    <property type="match status" value="1"/>
</dbReference>
<organism evidence="5 6">
    <name type="scientific">Rhodococcus rhodnii</name>
    <dbReference type="NCBI Taxonomy" id="38312"/>
    <lineage>
        <taxon>Bacteria</taxon>
        <taxon>Bacillati</taxon>
        <taxon>Actinomycetota</taxon>
        <taxon>Actinomycetes</taxon>
        <taxon>Mycobacteriales</taxon>
        <taxon>Nocardiaceae</taxon>
        <taxon>Rhodococcus</taxon>
    </lineage>
</organism>
<evidence type="ECO:0000313" key="6">
    <source>
        <dbReference type="Proteomes" id="UP000471120"/>
    </source>
</evidence>
<name>A0A6P2CFW7_9NOCA</name>
<evidence type="ECO:0000256" key="4">
    <source>
        <dbReference type="ARBA" id="ARBA00023186"/>
    </source>
</evidence>
<evidence type="ECO:0000313" key="5">
    <source>
        <dbReference type="EMBL" id="TXG90116.1"/>
    </source>
</evidence>
<protein>
    <submittedName>
        <fullName evidence="5">ESX secretion-associated protein EspG</fullName>
    </submittedName>
</protein>
<evidence type="ECO:0000256" key="1">
    <source>
        <dbReference type="ARBA" id="ARBA00004496"/>
    </source>
</evidence>
<dbReference type="Proteomes" id="UP000471120">
    <property type="component" value="Unassembled WGS sequence"/>
</dbReference>
<dbReference type="InterPro" id="IPR025734">
    <property type="entry name" value="EspG"/>
</dbReference>
<accession>A0A6P2CFW7</accession>
<sequence length="256" mass="27815">MMRECQIRSDQFAALWSETGLDESPYPLHLGVSAPTLDEHERLQQQIRAHFAGEAGDGVRDVIRVLATPEVFVEVSGIDASGSRIRVLGARNQQFGAVAVQFPGARDDLGGEIRLRLIPGSAMGTAIAALLPPNAPGTRVFARNDEPEPDYFSGRILQDVAAPARASRFEAAVRAGYAGAGTIRVATGPRYADSEVAWLRWFDIAGDGRYVITSRDENAAKSARGEQVGKWCDRMMTQGIETFREARVESVRGGWA</sequence>
<evidence type="ECO:0000256" key="2">
    <source>
        <dbReference type="ARBA" id="ARBA00006411"/>
    </source>
</evidence>
<dbReference type="AlphaFoldDB" id="A0A6P2CFW7"/>
<reference evidence="5 6" key="1">
    <citation type="submission" date="2018-07" db="EMBL/GenBank/DDBJ databases">
        <title>Genome sequence of Rhodococcus rhodnii ATCC 35071 from Rhodnius prolixus.</title>
        <authorList>
            <person name="Patel V."/>
            <person name="Vogel K.J."/>
        </authorList>
    </citation>
    <scope>NUCLEOTIDE SEQUENCE [LARGE SCALE GENOMIC DNA]</scope>
    <source>
        <strain evidence="5 6">ATCC 35071</strain>
    </source>
</reference>
<dbReference type="EMBL" id="QRCM01000001">
    <property type="protein sequence ID" value="TXG90116.1"/>
    <property type="molecule type" value="Genomic_DNA"/>
</dbReference>
<dbReference type="RefSeq" id="WP_010836624.1">
    <property type="nucleotide sequence ID" value="NZ_QRCM01000001.1"/>
</dbReference>
<keyword evidence="3" id="KW-0963">Cytoplasm</keyword>
<comment type="caution">
    <text evidence="5">The sequence shown here is derived from an EMBL/GenBank/DDBJ whole genome shotgun (WGS) entry which is preliminary data.</text>
</comment>
<keyword evidence="4" id="KW-0143">Chaperone</keyword>
<evidence type="ECO:0000256" key="3">
    <source>
        <dbReference type="ARBA" id="ARBA00022490"/>
    </source>
</evidence>
<comment type="similarity">
    <text evidence="2">Belongs to the EspG family.</text>
</comment>
<comment type="subcellular location">
    <subcellularLocation>
        <location evidence="1">Cytoplasm</location>
    </subcellularLocation>
</comment>
<proteinExistence type="inferred from homology"/>